<evidence type="ECO:0000313" key="10">
    <source>
        <dbReference type="EMBL" id="VDK82451.1"/>
    </source>
</evidence>
<reference evidence="10 11" key="1">
    <citation type="submission" date="2018-08" db="EMBL/GenBank/DDBJ databases">
        <authorList>
            <person name="Laetsch R D."/>
            <person name="Stevens L."/>
            <person name="Kumar S."/>
            <person name="Blaxter L. M."/>
        </authorList>
    </citation>
    <scope>NUCLEOTIDE SEQUENCE [LARGE SCALE GENOMIC DNA]</scope>
</reference>
<protein>
    <recommendedName>
        <fullName evidence="9">Transforming acidic coiled-coil-containing protein C-terminal domain-containing protein</fullName>
    </recommendedName>
</protein>
<feature type="domain" description="Transforming acidic coiled-coil-containing protein C-terminal" evidence="9">
    <location>
        <begin position="632"/>
        <end position="833"/>
    </location>
</feature>
<feature type="coiled-coil region" evidence="7">
    <location>
        <begin position="662"/>
        <end position="736"/>
    </location>
</feature>
<feature type="compositionally biased region" description="Polar residues" evidence="8">
    <location>
        <begin position="337"/>
        <end position="350"/>
    </location>
</feature>
<feature type="compositionally biased region" description="Polar residues" evidence="8">
    <location>
        <begin position="455"/>
        <end position="473"/>
    </location>
</feature>
<feature type="compositionally biased region" description="Polar residues" evidence="8">
    <location>
        <begin position="77"/>
        <end position="87"/>
    </location>
</feature>
<sequence>MFPKEGNEEVERMLLEALSVQVEKAIDGVELNHSSAKSSDENDIIAQDVKAFIDENLQQILTSSTVEATDLLRSNERQNPPESSNQSESDDRASEDACNQDANSKKLTNAVIVDECATDTPTAQIISESLPREIALIELTANGISTKISNETTSDHHSCCAIVSNDTLTEPSTIETSLLAAPSHNSQNIERFRNESLQEQSSFISLIPAQEEVLDISMEGADDLVPENNAQSLAVEGSATPANVHQAQLLQQIQAEKPSATSTSELPAVQASPEEALGCEVKQTCAIASESLDNQTSISAKNSAVPTIEVVPGGAAVGTPEIPEFVETDVMERDSSGNEVATKEQQQPNERPTVKPMTRSEVEEVGSVQVALEAVHEGRQNSLEEASCKVDELKPTTQFGTPRRPAPSIDTRTITRPSRVRAQELPEATVTPFSKTEATDMLTASNGHPLPPAPTTNARNHASSQSSLVVGQQATVASRSQTIQQSLPQKSLQQQVVVSEPVLQQTSASRIIPQLEQQQQPVVTAIPMRGVNQPAVIPPNITPSVPVNINSTVVSNTVVAQGPPHNPENSQKGERKSVQRVRQKTVTVQSQTSLDIMAAYNEVKQMNSDDPATELVRRVQAIVATREKEWIAKNEKLAQLLAHEQRRNEPLEQKAAERLLAMAEYEKLVQEFVEELKKKNSEGESKLVGRPGPERNLSPDDIAQLLKERDQLAEEVNSLETSYSELFRRYEKLRQTSVEIKRNEDSVKSASEEMARRYSILVEKFEMLRRNAEEQLDLANNEIERLIKQHEADTLGLRLKVKHQESKIDSLTVSLDARQKELESMTAIFEEVITKAEANGTVGDVTIAAFLTYFYHAYVTVDILAYMLEKFLTEMLSLHVKYTSVHRDENVNKSSFPEPDPATNVSKRKTSKPVGKIKLTNRGKIYCKIWVQL</sequence>
<dbReference type="Gene3D" id="1.20.5.1700">
    <property type="match status" value="1"/>
</dbReference>
<dbReference type="GO" id="GO:0007052">
    <property type="term" value="P:mitotic spindle organization"/>
    <property type="evidence" value="ECO:0007669"/>
    <property type="project" value="InterPro"/>
</dbReference>
<keyword evidence="6" id="KW-0206">Cytoskeleton</keyword>
<dbReference type="PANTHER" id="PTHR13924:SF10">
    <property type="entry name" value="TRANSFORMING ACIDIC COILED-COIL PROTEIN, ISOFORM K"/>
    <property type="match status" value="1"/>
</dbReference>
<proteinExistence type="inferred from homology"/>
<evidence type="ECO:0000256" key="5">
    <source>
        <dbReference type="ARBA" id="ARBA00023054"/>
    </source>
</evidence>
<evidence type="ECO:0000256" key="2">
    <source>
        <dbReference type="ARBA" id="ARBA00009423"/>
    </source>
</evidence>
<feature type="region of interest" description="Disordered" evidence="8">
    <location>
        <begin position="333"/>
        <end position="360"/>
    </location>
</feature>
<dbReference type="PANTHER" id="PTHR13924">
    <property type="entry name" value="TRANSFORMING ACIDIC COILED-COIL CONTAINING PROTEIN 1/2"/>
    <property type="match status" value="1"/>
</dbReference>
<keyword evidence="3" id="KW-0963">Cytoplasm</keyword>
<dbReference type="Proteomes" id="UP000277928">
    <property type="component" value="Unassembled WGS sequence"/>
</dbReference>
<dbReference type="InterPro" id="IPR007707">
    <property type="entry name" value="TACC_C"/>
</dbReference>
<dbReference type="OMA" id="NEENTCR"/>
<evidence type="ECO:0000256" key="1">
    <source>
        <dbReference type="ARBA" id="ARBA00004245"/>
    </source>
</evidence>
<feature type="region of interest" description="Disordered" evidence="8">
    <location>
        <begin position="442"/>
        <end position="473"/>
    </location>
</feature>
<evidence type="ECO:0000256" key="4">
    <source>
        <dbReference type="ARBA" id="ARBA00022553"/>
    </source>
</evidence>
<feature type="region of interest" description="Disordered" evidence="8">
    <location>
        <begin position="558"/>
        <end position="583"/>
    </location>
</feature>
<comment type="subcellular location">
    <subcellularLocation>
        <location evidence="1">Cytoplasm</location>
        <location evidence="1">Cytoskeleton</location>
    </subcellularLocation>
</comment>
<feature type="coiled-coil region" evidence="7">
    <location>
        <begin position="762"/>
        <end position="793"/>
    </location>
</feature>
<dbReference type="AlphaFoldDB" id="A0A3P6UY29"/>
<feature type="region of interest" description="Disordered" evidence="8">
    <location>
        <begin position="890"/>
        <end position="911"/>
    </location>
</feature>
<comment type="similarity">
    <text evidence="2">Belongs to the TACC family.</text>
</comment>
<name>A0A3P6UY29_LITSI</name>
<keyword evidence="4" id="KW-0597">Phosphoprotein</keyword>
<dbReference type="STRING" id="42156.A0A3P6UY29"/>
<dbReference type="GO" id="GO:0005737">
    <property type="term" value="C:cytoplasm"/>
    <property type="evidence" value="ECO:0007669"/>
    <property type="project" value="TreeGrafter"/>
</dbReference>
<evidence type="ECO:0000259" key="9">
    <source>
        <dbReference type="Pfam" id="PF05010"/>
    </source>
</evidence>
<dbReference type="GO" id="GO:0005856">
    <property type="term" value="C:cytoskeleton"/>
    <property type="evidence" value="ECO:0007669"/>
    <property type="project" value="UniProtKB-SubCell"/>
</dbReference>
<keyword evidence="5 7" id="KW-0175">Coiled coil</keyword>
<organism evidence="10 11">
    <name type="scientific">Litomosoides sigmodontis</name>
    <name type="common">Filarial nematode worm</name>
    <dbReference type="NCBI Taxonomy" id="42156"/>
    <lineage>
        <taxon>Eukaryota</taxon>
        <taxon>Metazoa</taxon>
        <taxon>Ecdysozoa</taxon>
        <taxon>Nematoda</taxon>
        <taxon>Chromadorea</taxon>
        <taxon>Rhabditida</taxon>
        <taxon>Spirurina</taxon>
        <taxon>Spiruromorpha</taxon>
        <taxon>Filarioidea</taxon>
        <taxon>Onchocercidae</taxon>
        <taxon>Litomosoides</taxon>
    </lineage>
</organism>
<dbReference type="OrthoDB" id="10255048at2759"/>
<dbReference type="Pfam" id="PF05010">
    <property type="entry name" value="TACC_C"/>
    <property type="match status" value="1"/>
</dbReference>
<evidence type="ECO:0000256" key="3">
    <source>
        <dbReference type="ARBA" id="ARBA00022490"/>
    </source>
</evidence>
<feature type="region of interest" description="Disordered" evidence="8">
    <location>
        <begin position="72"/>
        <end position="101"/>
    </location>
</feature>
<evidence type="ECO:0000313" key="11">
    <source>
        <dbReference type="Proteomes" id="UP000277928"/>
    </source>
</evidence>
<evidence type="ECO:0000256" key="7">
    <source>
        <dbReference type="SAM" id="Coils"/>
    </source>
</evidence>
<dbReference type="EMBL" id="UYRX01000454">
    <property type="protein sequence ID" value="VDK82451.1"/>
    <property type="molecule type" value="Genomic_DNA"/>
</dbReference>
<gene>
    <name evidence="10" type="ORF">NLS_LOCUS5762</name>
</gene>
<accession>A0A3P6UY29</accession>
<keyword evidence="11" id="KW-1185">Reference proteome</keyword>
<evidence type="ECO:0000256" key="8">
    <source>
        <dbReference type="SAM" id="MobiDB-lite"/>
    </source>
</evidence>
<evidence type="ECO:0000256" key="6">
    <source>
        <dbReference type="ARBA" id="ARBA00023212"/>
    </source>
</evidence>
<dbReference type="InterPro" id="IPR039915">
    <property type="entry name" value="TACC"/>
</dbReference>